<organism evidence="1 2">
    <name type="scientific">Gymnopus androsaceus JB14</name>
    <dbReference type="NCBI Taxonomy" id="1447944"/>
    <lineage>
        <taxon>Eukaryota</taxon>
        <taxon>Fungi</taxon>
        <taxon>Dikarya</taxon>
        <taxon>Basidiomycota</taxon>
        <taxon>Agaricomycotina</taxon>
        <taxon>Agaricomycetes</taxon>
        <taxon>Agaricomycetidae</taxon>
        <taxon>Agaricales</taxon>
        <taxon>Marasmiineae</taxon>
        <taxon>Omphalotaceae</taxon>
        <taxon>Gymnopus</taxon>
    </lineage>
</organism>
<proteinExistence type="predicted"/>
<sequence>MLLPEELVHDIFSYLAYHPELRKQCEPPELQFEPDSTDILSLSLVNRRLRRISLPFLFASLRIKGLKDVKKLRDHGPLFSKYTKMLILRMLFLLDKEGAEILRQSIPHLKRLSCIDVRSELSIALLSALHEHPSVSTILVASMRKLPKGSAQFDLSKVVLKQSELVDPSHCWLAPKMERGMKVSQLLIRHPELFTDEFGLRTFNGLCELDLLMSYLPVTVSWLPEFTAAHPNLKKIRFIYERKDFFSCHKLPFISSFVEEACNKHLSDAYYITRLSITRPAICSTSAQEWRATGLTIIIKSSLIEILSLLYSSFPEIQTLVLGFEGKSTRESYYIDDVIAILRLFSSLEILGLHCSFKRLDFGRRKPWRALAHVGNTDQLEAPSAADIAEGGIFWYTSRIAQRIPSLQAFDIHEEAYYNEDNCCGGRWFVKGWLHVLNSPNGGREVVGTLNKT</sequence>
<keyword evidence="2" id="KW-1185">Reference proteome</keyword>
<reference evidence="1" key="1">
    <citation type="journal article" date="2019" name="Environ. Microbiol.">
        <title>Fungal ecological strategies reflected in gene transcription - a case study of two litter decomposers.</title>
        <authorList>
            <person name="Barbi F."/>
            <person name="Kohler A."/>
            <person name="Barry K."/>
            <person name="Baskaran P."/>
            <person name="Daum C."/>
            <person name="Fauchery L."/>
            <person name="Ihrmark K."/>
            <person name="Kuo A."/>
            <person name="LaButti K."/>
            <person name="Lipzen A."/>
            <person name="Morin E."/>
            <person name="Grigoriev I.V."/>
            <person name="Henrissat B."/>
            <person name="Lindahl B."/>
            <person name="Martin F."/>
        </authorList>
    </citation>
    <scope>NUCLEOTIDE SEQUENCE</scope>
    <source>
        <strain evidence="1">JB14</strain>
    </source>
</reference>
<evidence type="ECO:0000313" key="1">
    <source>
        <dbReference type="EMBL" id="KAE9406388.1"/>
    </source>
</evidence>
<accession>A0A6A4IAQ6</accession>
<dbReference type="OrthoDB" id="2894845at2759"/>
<evidence type="ECO:0008006" key="3">
    <source>
        <dbReference type="Google" id="ProtNLM"/>
    </source>
</evidence>
<name>A0A6A4IAQ6_9AGAR</name>
<gene>
    <name evidence="1" type="ORF">BT96DRAFT_1014896</name>
</gene>
<dbReference type="CDD" id="cd09917">
    <property type="entry name" value="F-box_SF"/>
    <property type="match status" value="1"/>
</dbReference>
<dbReference type="EMBL" id="ML769402">
    <property type="protein sequence ID" value="KAE9406388.1"/>
    <property type="molecule type" value="Genomic_DNA"/>
</dbReference>
<evidence type="ECO:0000313" key="2">
    <source>
        <dbReference type="Proteomes" id="UP000799118"/>
    </source>
</evidence>
<dbReference type="Proteomes" id="UP000799118">
    <property type="component" value="Unassembled WGS sequence"/>
</dbReference>
<dbReference type="AlphaFoldDB" id="A0A6A4IAQ6"/>
<protein>
    <recommendedName>
        <fullName evidence="3">F-box domain-containing protein</fullName>
    </recommendedName>
</protein>